<feature type="chain" id="PRO_5002216054" description="Helicase C-terminal domain-containing protein" evidence="5">
    <location>
        <begin position="24"/>
        <end position="1420"/>
    </location>
</feature>
<dbReference type="PROSITE" id="PS51192">
    <property type="entry name" value="HELICASE_ATP_BIND_1"/>
    <property type="match status" value="1"/>
</dbReference>
<dbReference type="Gene3D" id="3.40.50.10810">
    <property type="entry name" value="Tandem AAA-ATPase domain"/>
    <property type="match status" value="1"/>
</dbReference>
<reference evidence="8 9" key="1">
    <citation type="submission" date="2014-04" db="EMBL/GenBank/DDBJ databases">
        <title>Evolutionary Origins and Diversification of the Mycorrhizal Mutualists.</title>
        <authorList>
            <consortium name="DOE Joint Genome Institute"/>
            <consortium name="Mycorrhizal Genomics Consortium"/>
            <person name="Kohler A."/>
            <person name="Kuo A."/>
            <person name="Nagy L.G."/>
            <person name="Floudas D."/>
            <person name="Copeland A."/>
            <person name="Barry K.W."/>
            <person name="Cichocki N."/>
            <person name="Veneault-Fourrey C."/>
            <person name="LaButti K."/>
            <person name="Lindquist E.A."/>
            <person name="Lipzen A."/>
            <person name="Lundell T."/>
            <person name="Morin E."/>
            <person name="Murat C."/>
            <person name="Riley R."/>
            <person name="Ohm R."/>
            <person name="Sun H."/>
            <person name="Tunlid A."/>
            <person name="Henrissat B."/>
            <person name="Grigoriev I.V."/>
            <person name="Hibbett D.S."/>
            <person name="Martin F."/>
        </authorList>
    </citation>
    <scope>NUCLEOTIDE SEQUENCE [LARGE SCALE GENOMIC DNA]</scope>
    <source>
        <strain evidence="8 9">MD-312</strain>
    </source>
</reference>
<evidence type="ECO:0000259" key="6">
    <source>
        <dbReference type="PROSITE" id="PS51192"/>
    </source>
</evidence>
<keyword evidence="2" id="KW-0378">Hydrolase</keyword>
<dbReference type="EMBL" id="KN839845">
    <property type="protein sequence ID" value="KIJ64987.1"/>
    <property type="molecule type" value="Genomic_DNA"/>
</dbReference>
<dbReference type="HOGENOM" id="CLU_004990_0_0_1"/>
<dbReference type="PANTHER" id="PTHR45626">
    <property type="entry name" value="TRANSCRIPTION TERMINATION FACTOR 2-RELATED"/>
    <property type="match status" value="1"/>
</dbReference>
<feature type="signal peptide" evidence="5">
    <location>
        <begin position="1"/>
        <end position="23"/>
    </location>
</feature>
<keyword evidence="9" id="KW-1185">Reference proteome</keyword>
<dbReference type="Pfam" id="PF00176">
    <property type="entry name" value="SNF2-rel_dom"/>
    <property type="match status" value="1"/>
</dbReference>
<evidence type="ECO:0000256" key="5">
    <source>
        <dbReference type="SAM" id="SignalP"/>
    </source>
</evidence>
<feature type="compositionally biased region" description="Low complexity" evidence="4">
    <location>
        <begin position="1156"/>
        <end position="1173"/>
    </location>
</feature>
<gene>
    <name evidence="8" type="ORF">HYDPIDRAFT_28327</name>
</gene>
<dbReference type="SUPFAM" id="SSF52540">
    <property type="entry name" value="P-loop containing nucleoside triphosphate hydrolases"/>
    <property type="match status" value="2"/>
</dbReference>
<dbReference type="GO" id="GO:0005634">
    <property type="term" value="C:nucleus"/>
    <property type="evidence" value="ECO:0007669"/>
    <property type="project" value="TreeGrafter"/>
</dbReference>
<name>A0A0C9WG85_9AGAM</name>
<dbReference type="OrthoDB" id="3270319at2759"/>
<proteinExistence type="predicted"/>
<dbReference type="SMART" id="SM00487">
    <property type="entry name" value="DEXDc"/>
    <property type="match status" value="1"/>
</dbReference>
<dbReference type="GO" id="GO:0016787">
    <property type="term" value="F:hydrolase activity"/>
    <property type="evidence" value="ECO:0007669"/>
    <property type="project" value="UniProtKB-KW"/>
</dbReference>
<evidence type="ECO:0000259" key="7">
    <source>
        <dbReference type="PROSITE" id="PS51194"/>
    </source>
</evidence>
<dbReference type="InterPro" id="IPR027417">
    <property type="entry name" value="P-loop_NTPase"/>
</dbReference>
<keyword evidence="3" id="KW-0067">ATP-binding</keyword>
<organism evidence="8 9">
    <name type="scientific">Hydnomerulius pinastri MD-312</name>
    <dbReference type="NCBI Taxonomy" id="994086"/>
    <lineage>
        <taxon>Eukaryota</taxon>
        <taxon>Fungi</taxon>
        <taxon>Dikarya</taxon>
        <taxon>Basidiomycota</taxon>
        <taxon>Agaricomycotina</taxon>
        <taxon>Agaricomycetes</taxon>
        <taxon>Agaricomycetidae</taxon>
        <taxon>Boletales</taxon>
        <taxon>Boletales incertae sedis</taxon>
        <taxon>Leucogyrophana</taxon>
    </lineage>
</organism>
<accession>A0A0C9WG85</accession>
<dbReference type="PROSITE" id="PS51194">
    <property type="entry name" value="HELICASE_CTER"/>
    <property type="match status" value="1"/>
</dbReference>
<evidence type="ECO:0000256" key="4">
    <source>
        <dbReference type="SAM" id="MobiDB-lite"/>
    </source>
</evidence>
<feature type="domain" description="Helicase C-terminal" evidence="7">
    <location>
        <begin position="878"/>
        <end position="1054"/>
    </location>
</feature>
<feature type="region of interest" description="Disordered" evidence="4">
    <location>
        <begin position="1254"/>
        <end position="1420"/>
    </location>
</feature>
<keyword evidence="1" id="KW-0547">Nucleotide-binding</keyword>
<evidence type="ECO:0000313" key="9">
    <source>
        <dbReference type="Proteomes" id="UP000053820"/>
    </source>
</evidence>
<feature type="compositionally biased region" description="Polar residues" evidence="4">
    <location>
        <begin position="1324"/>
        <end position="1337"/>
    </location>
</feature>
<sequence length="1420" mass="155653">MPSSIMKMHNAVFFLLLVRSASVFKDPDHALSIFGLTEDMFRAPNKFLDASERRSINGISSAILTETQFPARRDILEGSNASGWGAAHNAIKKWAAKEKVNRTVHQIVEEVLSTNEATPKMMIRAMRLSEFPDITDAHEHREDIALAVFGTHILEDRFRGDLIKVIDCILHHEWERQRKRWRRAKKSMTEKRGKANKAVSDLEHAKQVTAAMLRAATKAVATYSDAIEWFPNEEESDSGVNELQEILKTITVSVVARVKRIPAHSLLPEAEQTAARTRGRRRGTRVTGVHITDAADIEQIWALYMQLFQLQPSDMDPICIGDEDDPAGHAQWHEAAANIGVELFSNMDEATIHILLNFPGGRPTLFNEFRSLSDKSVWDESDGCATAFNASNSDMTSLSLLWHQCAGIAALAGKVFTDQPGGPHPGRVPGVLIADEVGVGKTALVMGFIAFLIDVWYCSKALKGPNAATFRLAPILDIFPHFAGVDEVPDLPHVIFVPNSLLSQWVAELKRFFRRRTIEVYIYPTAQKEFGRFWEGGWATSAAPLINRIILVPHSVLTTSGRVFRLSKGARGGNAGKAVDESRDIRSPERAAECIWASRDFLTCVVDEAHEFRNIGGAFYALLEVTKASRIPLLLTATPLYTGPKDLHSLGRLARIPAFCGKEGDQSESEAWSRLRNARRNVTAEDRDASADYRLQRMTGEHAEAPDVPSIETVHEILAEWIQMIKNGFNGRVLRRTVESPRWDGKKINDSLPESRMITCPVSFDTRTAEMISEIMSRIMKVKELEVIDDASNFNKKFYLEGRTKVAFPWYTSPEYPPVKSMAEYASKPSPKMDMLVGILYHHLSSDEAAEIAFDREGNMGIKCSETGQDLKLWHTDGVKSPWQATPEGEVKILVYHEFPMMANLMLSASEASPCIFQLYNIRALTLNGTQTADERSAIVTRFNVDPTVRVLLFSSVGAVGLNLTVASIVILFDQCWSRMLVHQIIGRAWRLGQTRSVIVYNLVALDTVDMLMVDYGATKGDMLDEFLHGGGKKLTEVLRRAGEGRLNEGEDVEEEAHVVDFGRPKPRKSRRQLGTSEAHSPPSAEMDDTAHPSEQMVCSGGDGISGLETSLSPARENLEAGPHLSAFLTNAAPSLLEDPSEQPEATLHPSLSVSAAEGGISSGSAVGIPSAVDTSEPLSEEKLDTMESNSSSSDNEDITKHTDLASLGVGLPCGHDEVTLESDAPSGDMEHAGDSSLHALGREVAVTDDVSAEETIEAIPSSDIESGPEDLDSYHMSPAADMPIDEDDGIPDPGSRDDISESSEAAAAAHSDIESTVDGPATPTRSAQNKRSQSALSPSVSPPSIRSPPRKKVYVPRPERVAWEGLDDGDQAPEGSQGARALGEMNSTVPANAPRGRNGIRGAASRGWRGGKQRGVLFR</sequence>
<keyword evidence="5" id="KW-0732">Signal</keyword>
<dbReference type="GO" id="GO:0005524">
    <property type="term" value="F:ATP binding"/>
    <property type="evidence" value="ECO:0007669"/>
    <property type="project" value="UniProtKB-KW"/>
</dbReference>
<dbReference type="SMART" id="SM00490">
    <property type="entry name" value="HELICc"/>
    <property type="match status" value="1"/>
</dbReference>
<evidence type="ECO:0000256" key="3">
    <source>
        <dbReference type="ARBA" id="ARBA00022840"/>
    </source>
</evidence>
<dbReference type="GO" id="GO:0006281">
    <property type="term" value="P:DNA repair"/>
    <property type="evidence" value="ECO:0007669"/>
    <property type="project" value="TreeGrafter"/>
</dbReference>
<protein>
    <recommendedName>
        <fullName evidence="10">Helicase C-terminal domain-containing protein</fullName>
    </recommendedName>
</protein>
<dbReference type="InterPro" id="IPR001650">
    <property type="entry name" value="Helicase_C-like"/>
</dbReference>
<feature type="region of interest" description="Disordered" evidence="4">
    <location>
        <begin position="1048"/>
        <end position="1110"/>
    </location>
</feature>
<dbReference type="Proteomes" id="UP000053820">
    <property type="component" value="Unassembled WGS sequence"/>
</dbReference>
<dbReference type="InterPro" id="IPR049730">
    <property type="entry name" value="SNF2/RAD54-like_C"/>
</dbReference>
<evidence type="ECO:0000313" key="8">
    <source>
        <dbReference type="EMBL" id="KIJ64987.1"/>
    </source>
</evidence>
<feature type="domain" description="Helicase ATP-binding" evidence="6">
    <location>
        <begin position="422"/>
        <end position="657"/>
    </location>
</feature>
<dbReference type="InterPro" id="IPR038718">
    <property type="entry name" value="SNF2-like_sf"/>
</dbReference>
<evidence type="ECO:0008006" key="10">
    <source>
        <dbReference type="Google" id="ProtNLM"/>
    </source>
</evidence>
<dbReference type="GO" id="GO:0008094">
    <property type="term" value="F:ATP-dependent activity, acting on DNA"/>
    <property type="evidence" value="ECO:0007669"/>
    <property type="project" value="TreeGrafter"/>
</dbReference>
<feature type="region of interest" description="Disordered" evidence="4">
    <location>
        <begin position="1156"/>
        <end position="1235"/>
    </location>
</feature>
<evidence type="ECO:0000256" key="2">
    <source>
        <dbReference type="ARBA" id="ARBA00022801"/>
    </source>
</evidence>
<dbReference type="Pfam" id="PF00271">
    <property type="entry name" value="Helicase_C"/>
    <property type="match status" value="1"/>
</dbReference>
<dbReference type="CDD" id="cd18793">
    <property type="entry name" value="SF2_C_SNF"/>
    <property type="match status" value="1"/>
</dbReference>
<dbReference type="InterPro" id="IPR014001">
    <property type="entry name" value="Helicase_ATP-bd"/>
</dbReference>
<dbReference type="InterPro" id="IPR050628">
    <property type="entry name" value="SNF2_RAD54_helicase_TF"/>
</dbReference>
<dbReference type="InterPro" id="IPR000330">
    <property type="entry name" value="SNF2_N"/>
</dbReference>
<evidence type="ECO:0000256" key="1">
    <source>
        <dbReference type="ARBA" id="ARBA00022741"/>
    </source>
</evidence>
<dbReference type="Gene3D" id="3.40.50.300">
    <property type="entry name" value="P-loop containing nucleotide triphosphate hydrolases"/>
    <property type="match status" value="1"/>
</dbReference>